<gene>
    <name evidence="3" type="ORF">KAK03_00355</name>
</gene>
<dbReference type="InterPro" id="IPR036188">
    <property type="entry name" value="FAD/NAD-bd_sf"/>
</dbReference>
<keyword evidence="2" id="KW-0547">Nucleotide-binding</keyword>
<dbReference type="EMBL" id="JAGQDD010000001">
    <property type="protein sequence ID" value="MBQ0928915.1"/>
    <property type="molecule type" value="Genomic_DNA"/>
</dbReference>
<dbReference type="InterPro" id="IPR033856">
    <property type="entry name" value="Trp_halogen"/>
</dbReference>
<feature type="binding site" evidence="2">
    <location>
        <begin position="15"/>
        <end position="18"/>
    </location>
    <ligand>
        <name>FAD</name>
        <dbReference type="ChEBI" id="CHEBI:57692"/>
    </ligand>
</feature>
<dbReference type="GO" id="GO:0000166">
    <property type="term" value="F:nucleotide binding"/>
    <property type="evidence" value="ECO:0007669"/>
    <property type="project" value="UniProtKB-KW"/>
</dbReference>
<proteinExistence type="predicted"/>
<dbReference type="Gene3D" id="3.50.50.60">
    <property type="entry name" value="FAD/NAD(P)-binding domain"/>
    <property type="match status" value="1"/>
</dbReference>
<dbReference type="Pfam" id="PF04820">
    <property type="entry name" value="Trp_halogenase"/>
    <property type="match status" value="1"/>
</dbReference>
<sequence length="502" mass="55250">MHDPQALRKIVILGGGTAGWMAALPLAQRLRRGGAAPVIELVESAEIGTIGVGEATLPPIRFFNASLGLDNAEFIRRTQASFKLGIEFADWGKVGESFFHGFGDHGPPIDTRSSYAYWLRLRHEGAIGALADWSVPTEMARQGRFTPPLEGPPSAANAYAYAFHFDAGLYAAYLREHALAAGVVRTEGQVVEVERRPGDGFVSALRLADGRRVEGDLFIDCSGFRALLIEGVMQAGFEDWSHWLPCDRALAVPSGRMAQLPPFTRSAATPAGWTWRIPLQHRTGNGHVYCSRFMDDDEAARLLLAGLPTPATDVPRPIRFTAGRRRRCWVGNVVAVGLSSGFLEPLESTSIQLILDAVGRLLMLLPDRSFEPHLAAEFNRLMARQYESIRDFIILHYTLSRRDDQPFWRELRTMPLPDTLAHQIALFRDSGRVAVLDPDGFAEPSWVAIMNGMGVLPRRHDPLTHGIDAAALRGHFARLREAIVGTVRTMPSHDAFLAALAA</sequence>
<keyword evidence="2" id="KW-0285">Flavoprotein</keyword>
<evidence type="ECO:0000256" key="1">
    <source>
        <dbReference type="PIRSR" id="PIRSR011396-1"/>
    </source>
</evidence>
<protein>
    <submittedName>
        <fullName evidence="3">Tryptophan 7-halogenase</fullName>
    </submittedName>
</protein>
<dbReference type="InterPro" id="IPR050816">
    <property type="entry name" value="Flavin-dep_Halogenase_NPB"/>
</dbReference>
<dbReference type="RefSeq" id="WP_210851032.1">
    <property type="nucleotide sequence ID" value="NZ_JAGQDD010000001.1"/>
</dbReference>
<dbReference type="Proteomes" id="UP000676246">
    <property type="component" value="Unassembled WGS sequence"/>
</dbReference>
<evidence type="ECO:0000313" key="4">
    <source>
        <dbReference type="Proteomes" id="UP000676246"/>
    </source>
</evidence>
<evidence type="ECO:0000256" key="2">
    <source>
        <dbReference type="PIRSR" id="PIRSR011396-2"/>
    </source>
</evidence>
<dbReference type="PANTHER" id="PTHR43747:SF4">
    <property type="entry name" value="FLAVIN-DEPENDENT TRYPTOPHAN HALOGENASE"/>
    <property type="match status" value="1"/>
</dbReference>
<feature type="binding site" evidence="2">
    <location>
        <position position="347"/>
    </location>
    <ligand>
        <name>L-tryptophan</name>
        <dbReference type="ChEBI" id="CHEBI:57912"/>
    </ligand>
</feature>
<dbReference type="GO" id="GO:0004497">
    <property type="term" value="F:monooxygenase activity"/>
    <property type="evidence" value="ECO:0007669"/>
    <property type="project" value="InterPro"/>
</dbReference>
<feature type="binding site" evidence="2">
    <location>
        <position position="83"/>
    </location>
    <ligand>
        <name>7-chloro-L-tryptophan</name>
        <dbReference type="ChEBI" id="CHEBI:58713"/>
    </ligand>
</feature>
<feature type="binding site" evidence="2">
    <location>
        <position position="190"/>
    </location>
    <ligand>
        <name>FAD</name>
        <dbReference type="ChEBI" id="CHEBI:57692"/>
    </ligand>
</feature>
<dbReference type="PANTHER" id="PTHR43747">
    <property type="entry name" value="FAD-BINDING PROTEIN"/>
    <property type="match status" value="1"/>
</dbReference>
<feature type="active site" evidence="1">
    <location>
        <position position="83"/>
    </location>
</feature>
<evidence type="ECO:0000313" key="3">
    <source>
        <dbReference type="EMBL" id="MBQ0928915.1"/>
    </source>
</evidence>
<dbReference type="InterPro" id="IPR006905">
    <property type="entry name" value="Flavin_halogenase"/>
</dbReference>
<feature type="binding site" evidence="2">
    <location>
        <position position="351"/>
    </location>
    <ligand>
        <name>FAD</name>
        <dbReference type="ChEBI" id="CHEBI:57692"/>
    </ligand>
</feature>
<dbReference type="SUPFAM" id="SSF51905">
    <property type="entry name" value="FAD/NAD(P)-binding domain"/>
    <property type="match status" value="1"/>
</dbReference>
<organism evidence="3 4">
    <name type="scientific">Ideonella alba</name>
    <dbReference type="NCBI Taxonomy" id="2824118"/>
    <lineage>
        <taxon>Bacteria</taxon>
        <taxon>Pseudomonadati</taxon>
        <taxon>Pseudomonadota</taxon>
        <taxon>Betaproteobacteria</taxon>
        <taxon>Burkholderiales</taxon>
        <taxon>Sphaerotilaceae</taxon>
        <taxon>Ideonella</taxon>
    </lineage>
</organism>
<comment type="caution">
    <text evidence="3">The sequence shown here is derived from an EMBL/GenBank/DDBJ whole genome shotgun (WGS) entry which is preliminary data.</text>
</comment>
<dbReference type="PIRSF" id="PIRSF011396">
    <property type="entry name" value="Trp_halogenase"/>
    <property type="match status" value="1"/>
</dbReference>
<keyword evidence="2" id="KW-0274">FAD</keyword>
<dbReference type="AlphaFoldDB" id="A0A940Y5Z4"/>
<reference evidence="3 4" key="1">
    <citation type="submission" date="2021-04" db="EMBL/GenBank/DDBJ databases">
        <title>The genome sequence of Ideonella sp. 3Y2.</title>
        <authorList>
            <person name="Liu Y."/>
        </authorList>
    </citation>
    <scope>NUCLEOTIDE SEQUENCE [LARGE SCALE GENOMIC DNA]</scope>
    <source>
        <strain evidence="3 4">3Y2</strain>
    </source>
</reference>
<keyword evidence="4" id="KW-1185">Reference proteome</keyword>
<feature type="binding site" evidence="2">
    <location>
        <position position="338"/>
    </location>
    <ligand>
        <name>FAD</name>
        <dbReference type="ChEBI" id="CHEBI:57692"/>
    </ligand>
</feature>
<accession>A0A940Y5Z4</accession>
<name>A0A940Y5Z4_9BURK</name>